<accession>A0A547Q961</accession>
<protein>
    <submittedName>
        <fullName evidence="1">Nucleoside triphosphate hydrolase</fullName>
    </submittedName>
</protein>
<keyword evidence="1" id="KW-0378">Hydrolase</keyword>
<gene>
    <name evidence="1" type="ORF">FEV53_03015</name>
</gene>
<dbReference type="PANTHER" id="PTHR10285">
    <property type="entry name" value="URIDINE KINASE"/>
    <property type="match status" value="1"/>
</dbReference>
<dbReference type="EMBL" id="VFSV01000004">
    <property type="protein sequence ID" value="TRD22894.1"/>
    <property type="molecule type" value="Genomic_DNA"/>
</dbReference>
<organism evidence="1 2">
    <name type="scientific">Palleronia caenipelagi</name>
    <dbReference type="NCBI Taxonomy" id="2489174"/>
    <lineage>
        <taxon>Bacteria</taxon>
        <taxon>Pseudomonadati</taxon>
        <taxon>Pseudomonadota</taxon>
        <taxon>Alphaproteobacteria</taxon>
        <taxon>Rhodobacterales</taxon>
        <taxon>Roseobacteraceae</taxon>
        <taxon>Palleronia</taxon>
    </lineage>
</organism>
<proteinExistence type="predicted"/>
<evidence type="ECO:0000313" key="1">
    <source>
        <dbReference type="EMBL" id="TRD22894.1"/>
    </source>
</evidence>
<evidence type="ECO:0000313" key="2">
    <source>
        <dbReference type="Proteomes" id="UP000318590"/>
    </source>
</evidence>
<dbReference type="NCBIfam" id="NF006746">
    <property type="entry name" value="PRK09270.1-5"/>
    <property type="match status" value="1"/>
</dbReference>
<comment type="caution">
    <text evidence="1">The sequence shown here is derived from an EMBL/GenBank/DDBJ whole genome shotgun (WGS) entry which is preliminary data.</text>
</comment>
<name>A0A547Q961_9RHOB</name>
<reference evidence="1 2" key="1">
    <citation type="submission" date="2019-06" db="EMBL/GenBank/DDBJ databases">
        <title>Paenimaribius caenipelagi gen. nov., sp. nov., isolated from a tidal flat.</title>
        <authorList>
            <person name="Yoon J.-H."/>
        </authorList>
    </citation>
    <scope>NUCLEOTIDE SEQUENCE [LARGE SCALE GENOMIC DNA]</scope>
    <source>
        <strain evidence="1 2">JBTF-M29</strain>
    </source>
</reference>
<dbReference type="InterPro" id="IPR027417">
    <property type="entry name" value="P-loop_NTPase"/>
</dbReference>
<dbReference type="Gene3D" id="3.40.50.300">
    <property type="entry name" value="P-loop containing nucleotide triphosphate hydrolases"/>
    <property type="match status" value="1"/>
</dbReference>
<dbReference type="OrthoDB" id="1550976at2"/>
<keyword evidence="2" id="KW-1185">Reference proteome</keyword>
<sequence length="207" mass="22967">MDRSTLAEKLVPLAQKNTRTIVAFAGGPGAGKSTLVEALLAEIETNAPGAAAILPMDGYHYDDLYLEPNGLRPRKGAPETFDVGGLRTTLARLRADNESRVAVPVFDRSIEIARAGARLILPQHRLILVEGNYLLLEQDPWTDLREMFDMTVFVDVPLDILRARLTERWSDLPAEEARRKVDENDLPNARYVADNSTTADFTIMNHG</sequence>
<dbReference type="GO" id="GO:0016787">
    <property type="term" value="F:hydrolase activity"/>
    <property type="evidence" value="ECO:0007669"/>
    <property type="project" value="UniProtKB-KW"/>
</dbReference>
<dbReference type="Proteomes" id="UP000318590">
    <property type="component" value="Unassembled WGS sequence"/>
</dbReference>
<dbReference type="SUPFAM" id="SSF52540">
    <property type="entry name" value="P-loop containing nucleoside triphosphate hydrolases"/>
    <property type="match status" value="1"/>
</dbReference>
<dbReference type="AlphaFoldDB" id="A0A547Q961"/>